<dbReference type="AlphaFoldDB" id="A0AA38Y8L2"/>
<feature type="region of interest" description="Disordered" evidence="1">
    <location>
        <begin position="1"/>
        <end position="47"/>
    </location>
</feature>
<organism evidence="2 3">
    <name type="scientific">Knufia peltigerae</name>
    <dbReference type="NCBI Taxonomy" id="1002370"/>
    <lineage>
        <taxon>Eukaryota</taxon>
        <taxon>Fungi</taxon>
        <taxon>Dikarya</taxon>
        <taxon>Ascomycota</taxon>
        <taxon>Pezizomycotina</taxon>
        <taxon>Eurotiomycetes</taxon>
        <taxon>Chaetothyriomycetidae</taxon>
        <taxon>Chaetothyriales</taxon>
        <taxon>Trichomeriaceae</taxon>
        <taxon>Knufia</taxon>
    </lineage>
</organism>
<comment type="caution">
    <text evidence="2">The sequence shown here is derived from an EMBL/GenBank/DDBJ whole genome shotgun (WGS) entry which is preliminary data.</text>
</comment>
<accession>A0AA38Y8L2</accession>
<keyword evidence="3" id="KW-1185">Reference proteome</keyword>
<feature type="compositionally biased region" description="Basic and acidic residues" evidence="1">
    <location>
        <begin position="259"/>
        <end position="269"/>
    </location>
</feature>
<feature type="compositionally biased region" description="Basic residues" evidence="1">
    <location>
        <begin position="270"/>
        <end position="282"/>
    </location>
</feature>
<reference evidence="2" key="1">
    <citation type="submission" date="2022-10" db="EMBL/GenBank/DDBJ databases">
        <title>Culturing micro-colonial fungi from biological soil crusts in the Mojave desert and describing Neophaeococcomyces mojavensis, and introducing the new genera and species Taxawa tesnikishii.</title>
        <authorList>
            <person name="Kurbessoian T."/>
            <person name="Stajich J.E."/>
        </authorList>
    </citation>
    <scope>NUCLEOTIDE SEQUENCE</scope>
    <source>
        <strain evidence="2">TK_35</strain>
    </source>
</reference>
<feature type="compositionally biased region" description="Polar residues" evidence="1">
    <location>
        <begin position="573"/>
        <end position="595"/>
    </location>
</feature>
<dbReference type="EMBL" id="JAPDRN010000018">
    <property type="protein sequence ID" value="KAJ9639177.1"/>
    <property type="molecule type" value="Genomic_DNA"/>
</dbReference>
<feature type="region of interest" description="Disordered" evidence="1">
    <location>
        <begin position="455"/>
        <end position="595"/>
    </location>
</feature>
<sequence>MEEPEASSVSNATPTQLPTIENDVQDENRAAEPAPMKPKRHRGRQAKDPLGQTVQFKCNKVEDLEEQLRNYLANPTGEHAHTTLAFSFPVTTAFLIALREKKGNRPLHDKTPYSYSHFNKTAVTVIDALQNIQDPKEQMLTQKGISKTLVDAVQEADGYHYSFHNHWISREDQASRFSYFCNDSVLNKGRAASEGLSKVKAGIVGKKQVWECEGVLAIKFSLTKMSLELHYKHIPLHPTFDERAPLPRAGSKRRKLMEIFHPEKLEHLSRGRPKTYRPRAKNGRPQDQNIPEPLPQPANENETATEGGRDHSLQPLFDFLGSAEQSVGASPGSVGDRAEDDAETTPTTTTTPQADNCNDAGIVATSGEVEVASSSQGRFPGMVPGVMSGVEDINRGRISGDSNKKKRKKNAPASANTELEALKAKLLEAEQKIQYLEAERNRAAAPLTWIRSSHSPSTLFPDSAAPPPPQQPQYPQGLPPHSLHQWQSQPNSSDLSATPQSDSFPHRSLPPQNPEPTGPSPSYDPPPPPTLRTHPDNIPFYGFVPVIRNPNDPPPPRRLEPKLLPAGQLPIQGESSPPQFHVATQTSMAEQSRSG</sequence>
<feature type="region of interest" description="Disordered" evidence="1">
    <location>
        <begin position="259"/>
        <end position="359"/>
    </location>
</feature>
<feature type="region of interest" description="Disordered" evidence="1">
    <location>
        <begin position="372"/>
        <end position="416"/>
    </location>
</feature>
<evidence type="ECO:0000313" key="2">
    <source>
        <dbReference type="EMBL" id="KAJ9639177.1"/>
    </source>
</evidence>
<feature type="compositionally biased region" description="Pro residues" evidence="1">
    <location>
        <begin position="511"/>
        <end position="530"/>
    </location>
</feature>
<protein>
    <submittedName>
        <fullName evidence="2">Uncharacterized protein</fullName>
    </submittedName>
</protein>
<feature type="compositionally biased region" description="Polar residues" evidence="1">
    <location>
        <begin position="7"/>
        <end position="19"/>
    </location>
</feature>
<name>A0AA38Y8L2_9EURO</name>
<feature type="compositionally biased region" description="Polar residues" evidence="1">
    <location>
        <begin position="484"/>
        <end position="503"/>
    </location>
</feature>
<evidence type="ECO:0000256" key="1">
    <source>
        <dbReference type="SAM" id="MobiDB-lite"/>
    </source>
</evidence>
<evidence type="ECO:0000313" key="3">
    <source>
        <dbReference type="Proteomes" id="UP001172681"/>
    </source>
</evidence>
<gene>
    <name evidence="2" type="ORF">H2204_003788</name>
</gene>
<proteinExistence type="predicted"/>
<dbReference type="Proteomes" id="UP001172681">
    <property type="component" value="Unassembled WGS sequence"/>
</dbReference>